<accession>E4ZT67</accession>
<sequence length="43" mass="4948">MHFFSFIPNNEVGMFISMLLLQVKVNFVYQPFADGGKIGIFLH</sequence>
<gene>
    <name evidence="1" type="ORF">LEMA_uP119890.1</name>
</gene>
<dbReference type="EMBL" id="FP929123">
    <property type="protein sequence ID" value="CBX94498.1"/>
    <property type="molecule type" value="Genomic_DNA"/>
</dbReference>
<name>E4ZT67_LEPMJ</name>
<proteinExistence type="predicted"/>
<dbReference type="Proteomes" id="UP000002668">
    <property type="component" value="Genome"/>
</dbReference>
<reference evidence="2" key="1">
    <citation type="journal article" date="2011" name="Nat. Commun.">
        <title>Effector diversification within compartments of the Leptosphaeria maculans genome affected by Repeat-Induced Point mutations.</title>
        <authorList>
            <person name="Rouxel T."/>
            <person name="Grandaubert J."/>
            <person name="Hane J.K."/>
            <person name="Hoede C."/>
            <person name="van de Wouw A.P."/>
            <person name="Couloux A."/>
            <person name="Dominguez V."/>
            <person name="Anthouard V."/>
            <person name="Bally P."/>
            <person name="Bourras S."/>
            <person name="Cozijnsen A.J."/>
            <person name="Ciuffetti L.M."/>
            <person name="Degrave A."/>
            <person name="Dilmaghani A."/>
            <person name="Duret L."/>
            <person name="Fudal I."/>
            <person name="Goodwin S.B."/>
            <person name="Gout L."/>
            <person name="Glaser N."/>
            <person name="Linglin J."/>
            <person name="Kema G.H.J."/>
            <person name="Lapalu N."/>
            <person name="Lawrence C.B."/>
            <person name="May K."/>
            <person name="Meyer M."/>
            <person name="Ollivier B."/>
            <person name="Poulain J."/>
            <person name="Schoch C.L."/>
            <person name="Simon A."/>
            <person name="Spatafora J.W."/>
            <person name="Stachowiak A."/>
            <person name="Turgeon B.G."/>
            <person name="Tyler B.M."/>
            <person name="Vincent D."/>
            <person name="Weissenbach J."/>
            <person name="Amselem J."/>
            <person name="Quesneville H."/>
            <person name="Oliver R.P."/>
            <person name="Wincker P."/>
            <person name="Balesdent M.-H."/>
            <person name="Howlett B.J."/>
        </authorList>
    </citation>
    <scope>NUCLEOTIDE SEQUENCE [LARGE SCALE GENOMIC DNA]</scope>
    <source>
        <strain evidence="2">JN3 / isolate v23.1.3 / race Av1-4-5-6-7-8</strain>
    </source>
</reference>
<dbReference type="VEuPathDB" id="FungiDB:LEMA_uP119890.1"/>
<dbReference type="HOGENOM" id="CLU_3242300_0_0_1"/>
<evidence type="ECO:0000313" key="1">
    <source>
        <dbReference type="EMBL" id="CBX94498.1"/>
    </source>
</evidence>
<dbReference type="InParanoid" id="E4ZT67"/>
<organism evidence="2">
    <name type="scientific">Leptosphaeria maculans (strain JN3 / isolate v23.1.3 / race Av1-4-5-6-7-8)</name>
    <name type="common">Blackleg fungus</name>
    <name type="synonym">Phoma lingam</name>
    <dbReference type="NCBI Taxonomy" id="985895"/>
    <lineage>
        <taxon>Eukaryota</taxon>
        <taxon>Fungi</taxon>
        <taxon>Dikarya</taxon>
        <taxon>Ascomycota</taxon>
        <taxon>Pezizomycotina</taxon>
        <taxon>Dothideomycetes</taxon>
        <taxon>Pleosporomycetidae</taxon>
        <taxon>Pleosporales</taxon>
        <taxon>Pleosporineae</taxon>
        <taxon>Leptosphaeriaceae</taxon>
        <taxon>Plenodomus</taxon>
        <taxon>Plenodomus lingam/Leptosphaeria maculans species complex</taxon>
    </lineage>
</organism>
<dbReference type="AlphaFoldDB" id="E4ZT67"/>
<protein>
    <submittedName>
        <fullName evidence="1">Predicted protein</fullName>
    </submittedName>
</protein>
<keyword evidence="2" id="KW-1185">Reference proteome</keyword>
<evidence type="ECO:0000313" key="2">
    <source>
        <dbReference type="Proteomes" id="UP000002668"/>
    </source>
</evidence>